<accession>A0A6D2KK35</accession>
<protein>
    <submittedName>
        <fullName evidence="1">Uncharacterized protein</fullName>
    </submittedName>
</protein>
<keyword evidence="2" id="KW-1185">Reference proteome</keyword>
<dbReference type="Proteomes" id="UP000467841">
    <property type="component" value="Unassembled WGS sequence"/>
</dbReference>
<evidence type="ECO:0000313" key="2">
    <source>
        <dbReference type="Proteomes" id="UP000467841"/>
    </source>
</evidence>
<proteinExistence type="predicted"/>
<evidence type="ECO:0000313" key="1">
    <source>
        <dbReference type="EMBL" id="CAA7053393.1"/>
    </source>
</evidence>
<gene>
    <name evidence="1" type="ORF">MERR_LOCUS40629</name>
</gene>
<dbReference type="AlphaFoldDB" id="A0A6D2KK35"/>
<organism evidence="1 2">
    <name type="scientific">Microthlaspi erraticum</name>
    <dbReference type="NCBI Taxonomy" id="1685480"/>
    <lineage>
        <taxon>Eukaryota</taxon>
        <taxon>Viridiplantae</taxon>
        <taxon>Streptophyta</taxon>
        <taxon>Embryophyta</taxon>
        <taxon>Tracheophyta</taxon>
        <taxon>Spermatophyta</taxon>
        <taxon>Magnoliopsida</taxon>
        <taxon>eudicotyledons</taxon>
        <taxon>Gunneridae</taxon>
        <taxon>Pentapetalae</taxon>
        <taxon>rosids</taxon>
        <taxon>malvids</taxon>
        <taxon>Brassicales</taxon>
        <taxon>Brassicaceae</taxon>
        <taxon>Coluteocarpeae</taxon>
        <taxon>Microthlaspi</taxon>
    </lineage>
</organism>
<reference evidence="1" key="1">
    <citation type="submission" date="2020-01" db="EMBL/GenBank/DDBJ databases">
        <authorList>
            <person name="Mishra B."/>
        </authorList>
    </citation>
    <scope>NUCLEOTIDE SEQUENCE [LARGE SCALE GENOMIC DNA]</scope>
</reference>
<comment type="caution">
    <text evidence="1">The sequence shown here is derived from an EMBL/GenBank/DDBJ whole genome shotgun (WGS) entry which is preliminary data.</text>
</comment>
<dbReference type="EMBL" id="CACVBM020001530">
    <property type="protein sequence ID" value="CAA7053393.1"/>
    <property type="molecule type" value="Genomic_DNA"/>
</dbReference>
<sequence>MEARLIVSQDVEKGKGRLFDFEMAVQVKDYGGENKLMGGAIAQGMSDGNDFGSDDLRAKLDSLKTLRGTKRSTVGFTEYGAGLDEAGPSGVTVGKRKARKRKVKRLRQSNQKKELSLATTTEFKKNGKGLGQPQDLAIPRLKELRKKHFPEVMFLMETMNCRNVLVDLQEWLGYDRVHTVEPVGKCGGLALFCKKGVDIELLIVNKNLMDLRVQLVGCPSLFPVYMAILTEVKERLYGTS</sequence>
<name>A0A6D2KK35_9BRAS</name>